<accession>A0A6S7BMQ3</accession>
<dbReference type="RefSeq" id="WP_175153289.1">
    <property type="nucleotide sequence ID" value="NZ_CADIKK010000045.1"/>
</dbReference>
<proteinExistence type="predicted"/>
<evidence type="ECO:0000313" key="1">
    <source>
        <dbReference type="EMBL" id="CAB3806312.1"/>
    </source>
</evidence>
<keyword evidence="2" id="KW-1185">Reference proteome</keyword>
<sequence length="131" mass="14767">MEEKVIVITNRSGAPARVVPLPEAFADLNRFVDSWALATETARTTRRHTAGMDAIVEFRDALLPRVNELVAWLDQYQMDALPEDAKTAMYLLLSLAEIAPAVEFYNQPYVIDGYDPFRFAADETFAMRPAI</sequence>
<dbReference type="AlphaFoldDB" id="A0A6S7BMQ3"/>
<name>A0A6S7BMQ3_9BURK</name>
<dbReference type="Proteomes" id="UP000494365">
    <property type="component" value="Unassembled WGS sequence"/>
</dbReference>
<gene>
    <name evidence="1" type="ORF">LMG28614_06366</name>
</gene>
<protein>
    <submittedName>
        <fullName evidence="1">Uncharacterized protein</fullName>
    </submittedName>
</protein>
<evidence type="ECO:0000313" key="2">
    <source>
        <dbReference type="Proteomes" id="UP000494365"/>
    </source>
</evidence>
<dbReference type="EMBL" id="CADIKK010000045">
    <property type="protein sequence ID" value="CAB3806312.1"/>
    <property type="molecule type" value="Genomic_DNA"/>
</dbReference>
<organism evidence="1 2">
    <name type="scientific">Paraburkholderia ultramafica</name>
    <dbReference type="NCBI Taxonomy" id="1544867"/>
    <lineage>
        <taxon>Bacteria</taxon>
        <taxon>Pseudomonadati</taxon>
        <taxon>Pseudomonadota</taxon>
        <taxon>Betaproteobacteria</taxon>
        <taxon>Burkholderiales</taxon>
        <taxon>Burkholderiaceae</taxon>
        <taxon>Paraburkholderia</taxon>
    </lineage>
</organism>
<reference evidence="1 2" key="1">
    <citation type="submission" date="2020-04" db="EMBL/GenBank/DDBJ databases">
        <authorList>
            <person name="De Canck E."/>
        </authorList>
    </citation>
    <scope>NUCLEOTIDE SEQUENCE [LARGE SCALE GENOMIC DNA]</scope>
    <source>
        <strain evidence="1 2">LMG 28614</strain>
    </source>
</reference>